<evidence type="ECO:0000313" key="1">
    <source>
        <dbReference type="EMBL" id="NBC73457.1"/>
    </source>
</evidence>
<protein>
    <recommendedName>
        <fullName evidence="3">RiboL-PSP-HEPN domain-containing protein</fullName>
    </recommendedName>
</protein>
<keyword evidence="2" id="KW-1185">Reference proteome</keyword>
<organism evidence="1 2">
    <name type="scientific">Paenibacillus sacheonensis</name>
    <dbReference type="NCBI Taxonomy" id="742054"/>
    <lineage>
        <taxon>Bacteria</taxon>
        <taxon>Bacillati</taxon>
        <taxon>Bacillota</taxon>
        <taxon>Bacilli</taxon>
        <taxon>Bacillales</taxon>
        <taxon>Paenibacillaceae</taxon>
        <taxon>Paenibacillus</taxon>
    </lineage>
</organism>
<proteinExistence type="predicted"/>
<comment type="caution">
    <text evidence="1">The sequence shown here is derived from an EMBL/GenBank/DDBJ whole genome shotgun (WGS) entry which is preliminary data.</text>
</comment>
<reference evidence="1 2" key="1">
    <citation type="submission" date="2020-01" db="EMBL/GenBank/DDBJ databases">
        <title>Paenibacillus soybeanensis sp. nov. isolated from the nodules of soybean (Glycine max(L.) Merr).</title>
        <authorList>
            <person name="Wang H."/>
        </authorList>
    </citation>
    <scope>NUCLEOTIDE SEQUENCE [LARGE SCALE GENOMIC DNA]</scope>
    <source>
        <strain evidence="1 2">DSM 23054</strain>
    </source>
</reference>
<evidence type="ECO:0008006" key="3">
    <source>
        <dbReference type="Google" id="ProtNLM"/>
    </source>
</evidence>
<evidence type="ECO:0000313" key="2">
    <source>
        <dbReference type="Proteomes" id="UP000558113"/>
    </source>
</evidence>
<dbReference type="AlphaFoldDB" id="A0A7X5C242"/>
<dbReference type="Proteomes" id="UP000558113">
    <property type="component" value="Unassembled WGS sequence"/>
</dbReference>
<gene>
    <name evidence="1" type="ORF">GT003_31345</name>
</gene>
<name>A0A7X5C242_9BACL</name>
<accession>A0A7X5C242</accession>
<dbReference type="RefSeq" id="WP_161705473.1">
    <property type="nucleotide sequence ID" value="NZ_JAAAMU010000033.1"/>
</dbReference>
<dbReference type="EMBL" id="JAAAMU010000033">
    <property type="protein sequence ID" value="NBC73457.1"/>
    <property type="molecule type" value="Genomic_DNA"/>
</dbReference>
<sequence>MSVTFNYDVWFTRFNDANGGLFKLKSYLNDKQAYTFHMENSWSAFDLNGEEKNILYNDPDGKATIDMFYTDIQAMKELISNQFIVYNATLVETLFYETFYLVFMENPKKINNIIFEQFSNDKDKLGLTLNELLDHDSKESYIETLCEKAASLCNGGKFKDSFKRLIRQLNAAPIDQSNKNIIIDLVEKRNSIVHENNTYELEDEYFRSLSESTYFLLDYIRDNMNSLGIPIIDTINNP</sequence>